<evidence type="ECO:0000313" key="2">
    <source>
        <dbReference type="EMBL" id="KAK5819052.1"/>
    </source>
</evidence>
<evidence type="ECO:0000313" key="3">
    <source>
        <dbReference type="Proteomes" id="UP001358586"/>
    </source>
</evidence>
<dbReference type="EMBL" id="JARKNE010000007">
    <property type="protein sequence ID" value="KAK5819052.1"/>
    <property type="molecule type" value="Genomic_DNA"/>
</dbReference>
<dbReference type="InterPro" id="IPR012337">
    <property type="entry name" value="RNaseH-like_sf"/>
</dbReference>
<dbReference type="InterPro" id="IPR007021">
    <property type="entry name" value="DUF659"/>
</dbReference>
<proteinExistence type="predicted"/>
<evidence type="ECO:0000259" key="1">
    <source>
        <dbReference type="Pfam" id="PF04937"/>
    </source>
</evidence>
<comment type="caution">
    <text evidence="2">The sequence shown here is derived from an EMBL/GenBank/DDBJ whole genome shotgun (WGS) entry which is preliminary data.</text>
</comment>
<dbReference type="Proteomes" id="UP001358586">
    <property type="component" value="Chromosome 7"/>
</dbReference>
<keyword evidence="3" id="KW-1185">Reference proteome</keyword>
<dbReference type="PANTHER" id="PTHR32166">
    <property type="entry name" value="OSJNBA0013A04.12 PROTEIN"/>
    <property type="match status" value="1"/>
</dbReference>
<sequence>MNILKKSKTKKIDEKRRKDEFLSQLREDEDEHEEFIDEVSAISKGTIFWKSVDVSSVHSDAEFYYSLLDSVVEEIGENYIVQIVTDNEVAMKAAEKKLMLKRKHLYWTSCAAYCLDLCLEDIGKKPSVAKVLDEAKKVTCIIYNHIWTVDLMKKYTQGKQILRPALTRFATHFIQLEEITRQAKSERNV</sequence>
<reference evidence="2 3" key="1">
    <citation type="submission" date="2023-03" db="EMBL/GenBank/DDBJ databases">
        <title>WGS of Gossypium arboreum.</title>
        <authorList>
            <person name="Yu D."/>
        </authorList>
    </citation>
    <scope>NUCLEOTIDE SEQUENCE [LARGE SCALE GENOMIC DNA]</scope>
    <source>
        <tissue evidence="2">Leaf</tissue>
    </source>
</reference>
<dbReference type="SUPFAM" id="SSF53098">
    <property type="entry name" value="Ribonuclease H-like"/>
    <property type="match status" value="1"/>
</dbReference>
<organism evidence="2 3">
    <name type="scientific">Gossypium arboreum</name>
    <name type="common">Tree cotton</name>
    <name type="synonym">Gossypium nanking</name>
    <dbReference type="NCBI Taxonomy" id="29729"/>
    <lineage>
        <taxon>Eukaryota</taxon>
        <taxon>Viridiplantae</taxon>
        <taxon>Streptophyta</taxon>
        <taxon>Embryophyta</taxon>
        <taxon>Tracheophyta</taxon>
        <taxon>Spermatophyta</taxon>
        <taxon>Magnoliopsida</taxon>
        <taxon>eudicotyledons</taxon>
        <taxon>Gunneridae</taxon>
        <taxon>Pentapetalae</taxon>
        <taxon>rosids</taxon>
        <taxon>malvids</taxon>
        <taxon>Malvales</taxon>
        <taxon>Malvaceae</taxon>
        <taxon>Malvoideae</taxon>
        <taxon>Gossypium</taxon>
    </lineage>
</organism>
<accession>A0ABR0PCM7</accession>
<protein>
    <recommendedName>
        <fullName evidence="1">DUF659 domain-containing protein</fullName>
    </recommendedName>
</protein>
<name>A0ABR0PCM7_GOSAR</name>
<gene>
    <name evidence="2" type="ORF">PVK06_024008</name>
</gene>
<feature type="domain" description="DUF659" evidence="1">
    <location>
        <begin position="32"/>
        <end position="138"/>
    </location>
</feature>
<dbReference type="PANTHER" id="PTHR32166:SF122">
    <property type="entry name" value="OS09G0499600 PROTEIN"/>
    <property type="match status" value="1"/>
</dbReference>
<dbReference type="Pfam" id="PF04937">
    <property type="entry name" value="DUF659"/>
    <property type="match status" value="1"/>
</dbReference>